<dbReference type="Proteomes" id="UP000010795">
    <property type="component" value="Plasmid pTHECO01"/>
</dbReference>
<sequence>MVEQLNLFDYFPNQSSEINSTNDVMAGAGRKKYAYDCGEELKGARKHFSAAKFSKEWREAIEMDPAQAFKLVCKDELLSDFDPKRLRDDGFSSEAAYAVKLMWDRVCQRPDDNAQQREYFIQAVNQLRTILSEARTEEMFRAAIDQLRQYIRNAFLSTLHYKAKSDTELLEYRFWLSLGERFISLFIPKSGRGKPGYHKIFERAFYSDEAKNWAWAEERKRGETKRSENVERWERMVPEEVVRHSIEPSGVNKPEDLINEYGFRGIQFGNWVEDAAGRYHVLCAGNAFADLSSVLGLNRLSVSFYGLLGIAFGARGSGSAAAHFEPATNVINLTKINGGGALCHEWAHALDCNLYSYSHRFTNGKRAFLSGNEPGEFLPAEVSRAFKLLMKAIKSGKGFLRIAVTDPLPRPSGRYVDGVTKSLIDNGYDINKALAALKGRYRINQKTWKDIGIYYCNMLLEEGREVPKEFLIPTDESSFYLDAKRRGAYWKRDHELFARAFEAWIEDELVDRGMTNSYLVSGTRCIDGPYPYGEERLNINQSFRNWWKSILDSGILSEIRLWKNGGHPHG</sequence>
<dbReference type="OrthoDB" id="343736at2"/>
<reference evidence="3" key="1">
    <citation type="submission" date="2012-01" db="EMBL/GenBank/DDBJ databases">
        <title>Complete sequence of plasmid of Thermobacillus composti KWC4.</title>
        <authorList>
            <person name="Lucas S."/>
            <person name="Han J."/>
            <person name="Lapidus A."/>
            <person name="Cheng J.-F."/>
            <person name="Goodwin L."/>
            <person name="Pitluck S."/>
            <person name="Peters L."/>
            <person name="Ovchinnikova G."/>
            <person name="Teshima H."/>
            <person name="Detter J.C."/>
            <person name="Han C."/>
            <person name="Tapia R."/>
            <person name="Land M."/>
            <person name="Hauser L."/>
            <person name="Kyrpides N."/>
            <person name="Ivanova N."/>
            <person name="Pagani I."/>
            <person name="Anderson I."/>
            <person name="Woyke T."/>
        </authorList>
    </citation>
    <scope>NUCLEOTIDE SEQUENCE [LARGE SCALE GENOMIC DNA]</scope>
    <source>
        <strain evidence="3">DSM 18247 / JCM 13945 / KWC4</strain>
        <plasmid evidence="3">Plasmid pTHECO01</plasmid>
    </source>
</reference>
<dbReference type="EMBL" id="CP003256">
    <property type="protein sequence ID" value="AGA59973.1"/>
    <property type="molecule type" value="Genomic_DNA"/>
</dbReference>
<organism evidence="2 3">
    <name type="scientific">Thermobacillus composti (strain DSM 18247 / JCM 13945 / KWC4)</name>
    <dbReference type="NCBI Taxonomy" id="717605"/>
    <lineage>
        <taxon>Bacteria</taxon>
        <taxon>Bacillati</taxon>
        <taxon>Bacillota</taxon>
        <taxon>Bacilli</taxon>
        <taxon>Bacillales</taxon>
        <taxon>Paenibacillaceae</taxon>
        <taxon>Thermobacillus</taxon>
    </lineage>
</organism>
<evidence type="ECO:0000313" key="3">
    <source>
        <dbReference type="Proteomes" id="UP000010795"/>
    </source>
</evidence>
<accession>L0EI82</accession>
<dbReference type="AlphaFoldDB" id="L0EI82"/>
<protein>
    <recommendedName>
        <fullName evidence="1">Large polyvalent protein-associated domain-containing protein</fullName>
    </recommendedName>
</protein>
<proteinExistence type="predicted"/>
<keyword evidence="2" id="KW-0614">Plasmid</keyword>
<dbReference type="InterPro" id="IPR041047">
    <property type="entry name" value="LPD1"/>
</dbReference>
<feature type="domain" description="Large polyvalent protein-associated" evidence="1">
    <location>
        <begin position="481"/>
        <end position="550"/>
    </location>
</feature>
<dbReference type="HOGENOM" id="CLU_034655_0_0_9"/>
<dbReference type="RefSeq" id="WP_015256687.1">
    <property type="nucleotide sequence ID" value="NC_019898.1"/>
</dbReference>
<dbReference type="eggNOG" id="COG1040">
    <property type="taxonomic scope" value="Bacteria"/>
</dbReference>
<gene>
    <name evidence="2" type="ordered locus">Theco_3969</name>
</gene>
<evidence type="ECO:0000259" key="1">
    <source>
        <dbReference type="Pfam" id="PF18796"/>
    </source>
</evidence>
<keyword evidence="3" id="KW-1185">Reference proteome</keyword>
<evidence type="ECO:0000313" key="2">
    <source>
        <dbReference type="EMBL" id="AGA59973.1"/>
    </source>
</evidence>
<geneLocation type="plasmid" evidence="2 3">
    <name>pTHECO01</name>
</geneLocation>
<dbReference type="Pfam" id="PF18796">
    <property type="entry name" value="LPD1"/>
    <property type="match status" value="1"/>
</dbReference>
<name>L0EI82_THECK</name>
<dbReference type="KEGG" id="tco:Theco_3969"/>